<feature type="transmembrane region" description="Helical" evidence="7">
    <location>
        <begin position="100"/>
        <end position="120"/>
    </location>
</feature>
<dbReference type="InterPro" id="IPR050930">
    <property type="entry name" value="MFS_Vesicular_Transporter"/>
</dbReference>
<evidence type="ECO:0000256" key="7">
    <source>
        <dbReference type="SAM" id="Phobius"/>
    </source>
</evidence>
<dbReference type="CDD" id="cd17325">
    <property type="entry name" value="MFS_MdtG_SLC18_like"/>
    <property type="match status" value="1"/>
</dbReference>
<feature type="transmembrane region" description="Helical" evidence="7">
    <location>
        <begin position="360"/>
        <end position="388"/>
    </location>
</feature>
<keyword evidence="3 7" id="KW-0812">Transmembrane</keyword>
<name>A0ABR0TT25_AURPU</name>
<feature type="transmembrane region" description="Helical" evidence="7">
    <location>
        <begin position="64"/>
        <end position="88"/>
    </location>
</feature>
<evidence type="ECO:0000256" key="4">
    <source>
        <dbReference type="ARBA" id="ARBA00022989"/>
    </source>
</evidence>
<feature type="transmembrane region" description="Helical" evidence="7">
    <location>
        <begin position="442"/>
        <end position="464"/>
    </location>
</feature>
<dbReference type="EMBL" id="JASGXD010000003">
    <property type="protein sequence ID" value="KAK6007026.1"/>
    <property type="molecule type" value="Genomic_DNA"/>
</dbReference>
<feature type="region of interest" description="Disordered" evidence="6">
    <location>
        <begin position="467"/>
        <end position="503"/>
    </location>
</feature>
<evidence type="ECO:0000256" key="6">
    <source>
        <dbReference type="SAM" id="MobiDB-lite"/>
    </source>
</evidence>
<evidence type="ECO:0000256" key="1">
    <source>
        <dbReference type="ARBA" id="ARBA00004141"/>
    </source>
</evidence>
<dbReference type="SUPFAM" id="SSF103473">
    <property type="entry name" value="MFS general substrate transporter"/>
    <property type="match status" value="1"/>
</dbReference>
<keyword evidence="10" id="KW-1185">Reference proteome</keyword>
<feature type="transmembrane region" description="Helical" evidence="7">
    <location>
        <begin position="297"/>
        <end position="317"/>
    </location>
</feature>
<protein>
    <recommendedName>
        <fullName evidence="8">Major facilitator superfamily (MFS) profile domain-containing protein</fullName>
    </recommendedName>
</protein>
<feature type="compositionally biased region" description="Polar residues" evidence="6">
    <location>
        <begin position="491"/>
        <end position="503"/>
    </location>
</feature>
<dbReference type="PANTHER" id="PTHR23506:SF23">
    <property type="entry name" value="GH10249P"/>
    <property type="match status" value="1"/>
</dbReference>
<dbReference type="Gene3D" id="1.20.1250.20">
    <property type="entry name" value="MFS general substrate transporter like domains"/>
    <property type="match status" value="1"/>
</dbReference>
<evidence type="ECO:0000259" key="8">
    <source>
        <dbReference type="PROSITE" id="PS50850"/>
    </source>
</evidence>
<dbReference type="PANTHER" id="PTHR23506">
    <property type="entry name" value="GH10249P"/>
    <property type="match status" value="1"/>
</dbReference>
<organism evidence="9 10">
    <name type="scientific">Aureobasidium pullulans</name>
    <name type="common">Black yeast</name>
    <name type="synonym">Pullularia pullulans</name>
    <dbReference type="NCBI Taxonomy" id="5580"/>
    <lineage>
        <taxon>Eukaryota</taxon>
        <taxon>Fungi</taxon>
        <taxon>Dikarya</taxon>
        <taxon>Ascomycota</taxon>
        <taxon>Pezizomycotina</taxon>
        <taxon>Dothideomycetes</taxon>
        <taxon>Dothideomycetidae</taxon>
        <taxon>Dothideales</taxon>
        <taxon>Saccotheciaceae</taxon>
        <taxon>Aureobasidium</taxon>
    </lineage>
</organism>
<feature type="transmembrane region" description="Helical" evidence="7">
    <location>
        <begin position="156"/>
        <end position="177"/>
    </location>
</feature>
<feature type="transmembrane region" description="Helical" evidence="7">
    <location>
        <begin position="126"/>
        <end position="144"/>
    </location>
</feature>
<accession>A0ABR0TT25</accession>
<evidence type="ECO:0000256" key="3">
    <source>
        <dbReference type="ARBA" id="ARBA00022692"/>
    </source>
</evidence>
<keyword evidence="2" id="KW-0813">Transport</keyword>
<feature type="transmembrane region" description="Helical" evidence="7">
    <location>
        <begin position="409"/>
        <end position="430"/>
    </location>
</feature>
<dbReference type="InterPro" id="IPR020846">
    <property type="entry name" value="MFS_dom"/>
</dbReference>
<feature type="transmembrane region" description="Helical" evidence="7">
    <location>
        <begin position="266"/>
        <end position="285"/>
    </location>
</feature>
<comment type="subcellular location">
    <subcellularLocation>
        <location evidence="1">Membrane</location>
        <topology evidence="1">Multi-pass membrane protein</topology>
    </subcellularLocation>
</comment>
<evidence type="ECO:0000313" key="9">
    <source>
        <dbReference type="EMBL" id="KAK6007026.1"/>
    </source>
</evidence>
<feature type="domain" description="Major facilitator superfamily (MFS) profile" evidence="8">
    <location>
        <begin position="25"/>
        <end position="463"/>
    </location>
</feature>
<proteinExistence type="predicted"/>
<reference evidence="9 10" key="1">
    <citation type="submission" date="2023-11" db="EMBL/GenBank/DDBJ databases">
        <title>Draft genome sequence and annotation of the polyextremotolerant black yeast-like fungus Aureobasidium pullulans NRRL 62042.</title>
        <authorList>
            <person name="Dielentheis-Frenken M.R.E."/>
            <person name="Wibberg D."/>
            <person name="Blank L.M."/>
            <person name="Tiso T."/>
        </authorList>
    </citation>
    <scope>NUCLEOTIDE SEQUENCE [LARGE SCALE GENOMIC DNA]</scope>
    <source>
        <strain evidence="9 10">NRRL 62042</strain>
    </source>
</reference>
<feature type="transmembrane region" description="Helical" evidence="7">
    <location>
        <begin position="329"/>
        <end position="348"/>
    </location>
</feature>
<dbReference type="PROSITE" id="PS50850">
    <property type="entry name" value="MFS"/>
    <property type="match status" value="1"/>
</dbReference>
<keyword evidence="4 7" id="KW-1133">Transmembrane helix</keyword>
<dbReference type="Proteomes" id="UP001341245">
    <property type="component" value="Unassembled WGS sequence"/>
</dbReference>
<evidence type="ECO:0000256" key="2">
    <source>
        <dbReference type="ARBA" id="ARBA00022448"/>
    </source>
</evidence>
<sequence length="503" mass="53414">MFAWLTGTETTPPAFLEVRSSKWLIIITVAAAVFTDIYLYGLLVPVLPFALNSRAGVREDDVQSMISVLLAVYGGALLIGAPICGWVADRFESRRWSFMVGLLALAGSTIFLVVGNSLALFIVGRILQGLSAAVVWVVGLALLLDTVGPESIGQAMGYVGIAMSLAYLLGPLLGGIVFKSAGYYAVFAMAFALLGVDAILRLLMIEKSVASKWGPKALEITADAEHKGNTDDHGADPKCHTPEVEIPAVTHAKRKLPRVFSLLSSYRLDAALFGCFISACLLTSFDSILPLYVNEIWGWNSIGAGLIFLAVTIPSFTGPLVGGYADKHGVRWLATSGFIIVGPCFILMRLVDHDSIRQKVLLCALLALIGLGITLSLTPLMAEVSYAVDAQAAKRPAGFFGKNGAFAQAYGLFNMAYAGGTLVGPLLGGLVRQRAGWGTTTLVLGCVSFVCVVPTVIWCGGSIFKLKRRQKADKDQKVETAEKEEGAPKANPSSTSASSEVNA</sequence>
<comment type="caution">
    <text evidence="9">The sequence shown here is derived from an EMBL/GenBank/DDBJ whole genome shotgun (WGS) entry which is preliminary data.</text>
</comment>
<keyword evidence="5 7" id="KW-0472">Membrane</keyword>
<gene>
    <name evidence="9" type="ORF">QM012_006034</name>
</gene>
<feature type="compositionally biased region" description="Basic and acidic residues" evidence="6">
    <location>
        <begin position="472"/>
        <end position="487"/>
    </location>
</feature>
<feature type="transmembrane region" description="Helical" evidence="7">
    <location>
        <begin position="23"/>
        <end position="44"/>
    </location>
</feature>
<evidence type="ECO:0000256" key="5">
    <source>
        <dbReference type="ARBA" id="ARBA00023136"/>
    </source>
</evidence>
<evidence type="ECO:0000313" key="10">
    <source>
        <dbReference type="Proteomes" id="UP001341245"/>
    </source>
</evidence>
<feature type="transmembrane region" description="Helical" evidence="7">
    <location>
        <begin position="183"/>
        <end position="203"/>
    </location>
</feature>
<dbReference type="Pfam" id="PF07690">
    <property type="entry name" value="MFS_1"/>
    <property type="match status" value="1"/>
</dbReference>
<dbReference type="InterPro" id="IPR036259">
    <property type="entry name" value="MFS_trans_sf"/>
</dbReference>
<dbReference type="InterPro" id="IPR011701">
    <property type="entry name" value="MFS"/>
</dbReference>